<protein>
    <submittedName>
        <fullName evidence="1">Uncharacterized protein</fullName>
    </submittedName>
</protein>
<reference evidence="1" key="1">
    <citation type="submission" date="2014-12" db="EMBL/GenBank/DDBJ databases">
        <title>Insight into the proteome of Arion vulgaris.</title>
        <authorList>
            <person name="Aradska J."/>
            <person name="Bulat T."/>
            <person name="Smidak R."/>
            <person name="Sarate P."/>
            <person name="Gangsoo J."/>
            <person name="Sialana F."/>
            <person name="Bilban M."/>
            <person name="Lubec G."/>
        </authorList>
    </citation>
    <scope>NUCLEOTIDE SEQUENCE</scope>
    <source>
        <tissue evidence="1">Skin</tissue>
    </source>
</reference>
<feature type="non-terminal residue" evidence="1">
    <location>
        <position position="1"/>
    </location>
</feature>
<dbReference type="AlphaFoldDB" id="A0A0B6ZJI7"/>
<sequence length="49" mass="5604">LMISQQNGVIEVDLLFPVYMGNLLVNLPIFDMSIVLHIGRYPRLWTTDG</sequence>
<organism evidence="1">
    <name type="scientific">Arion vulgaris</name>
    <dbReference type="NCBI Taxonomy" id="1028688"/>
    <lineage>
        <taxon>Eukaryota</taxon>
        <taxon>Metazoa</taxon>
        <taxon>Spiralia</taxon>
        <taxon>Lophotrochozoa</taxon>
        <taxon>Mollusca</taxon>
        <taxon>Gastropoda</taxon>
        <taxon>Heterobranchia</taxon>
        <taxon>Euthyneura</taxon>
        <taxon>Panpulmonata</taxon>
        <taxon>Eupulmonata</taxon>
        <taxon>Stylommatophora</taxon>
        <taxon>Helicina</taxon>
        <taxon>Arionoidea</taxon>
        <taxon>Arionidae</taxon>
        <taxon>Arion</taxon>
    </lineage>
</organism>
<proteinExistence type="predicted"/>
<dbReference type="EMBL" id="HACG01021151">
    <property type="protein sequence ID" value="CEK68016.1"/>
    <property type="molecule type" value="Transcribed_RNA"/>
</dbReference>
<evidence type="ECO:0000313" key="1">
    <source>
        <dbReference type="EMBL" id="CEK68016.1"/>
    </source>
</evidence>
<accession>A0A0B6ZJI7</accession>
<gene>
    <name evidence="1" type="primary">ORF64778</name>
</gene>
<name>A0A0B6ZJI7_9EUPU</name>